<dbReference type="Gene3D" id="3.40.50.720">
    <property type="entry name" value="NAD(P)-binding Rossmann-like Domain"/>
    <property type="match status" value="1"/>
</dbReference>
<evidence type="ECO:0000256" key="12">
    <source>
        <dbReference type="ARBA" id="ARBA00049556"/>
    </source>
</evidence>
<evidence type="ECO:0000256" key="4">
    <source>
        <dbReference type="ARBA" id="ARBA00022963"/>
    </source>
</evidence>
<keyword evidence="16" id="KW-1185">Reference proteome</keyword>
<dbReference type="Proteomes" id="UP000294835">
    <property type="component" value="Unassembled WGS sequence"/>
</dbReference>
<evidence type="ECO:0000313" key="16">
    <source>
        <dbReference type="Proteomes" id="UP000294835"/>
    </source>
</evidence>
<dbReference type="Gene3D" id="3.90.226.10">
    <property type="entry name" value="2-enoyl-CoA Hydratase, Chain A, domain 1"/>
    <property type="match status" value="1"/>
</dbReference>
<dbReference type="InterPro" id="IPR036291">
    <property type="entry name" value="NAD(P)-bd_dom_sf"/>
</dbReference>
<evidence type="ECO:0000259" key="13">
    <source>
        <dbReference type="Pfam" id="PF00725"/>
    </source>
</evidence>
<feature type="domain" description="3-hydroxyacyl-CoA dehydrogenase NAD binding" evidence="14">
    <location>
        <begin position="293"/>
        <end position="468"/>
    </location>
</feature>
<dbReference type="AlphaFoldDB" id="A0A4R2PQG4"/>
<evidence type="ECO:0000256" key="7">
    <source>
        <dbReference type="ARBA" id="ARBA00023098"/>
    </source>
</evidence>
<dbReference type="Gene3D" id="1.10.1040.50">
    <property type="match status" value="1"/>
</dbReference>
<feature type="domain" description="3-hydroxyacyl-CoA dehydrogenase C-terminal" evidence="13">
    <location>
        <begin position="478"/>
        <end position="564"/>
    </location>
</feature>
<dbReference type="SUPFAM" id="SSF51735">
    <property type="entry name" value="NAD(P)-binding Rossmann-fold domains"/>
    <property type="match status" value="1"/>
</dbReference>
<dbReference type="SUPFAM" id="SSF48179">
    <property type="entry name" value="6-phosphogluconate dehydrogenase C-terminal domain-like"/>
    <property type="match status" value="2"/>
</dbReference>
<keyword evidence="4" id="KW-0442">Lipid degradation</keyword>
<gene>
    <name evidence="15" type="ORF">EV662_1237</name>
</gene>
<dbReference type="GO" id="GO:0004300">
    <property type="term" value="F:enoyl-CoA hydratase activity"/>
    <property type="evidence" value="ECO:0007669"/>
    <property type="project" value="UniProtKB-ARBA"/>
</dbReference>
<keyword evidence="7" id="KW-0443">Lipid metabolism</keyword>
<accession>A0A4R2PQG4</accession>
<comment type="catalytic activity">
    <reaction evidence="12">
        <text>a (3S)-3-hydroxyacyl-CoA + NAD(+) = a 3-oxoacyl-CoA + NADH + H(+)</text>
        <dbReference type="Rhea" id="RHEA:22432"/>
        <dbReference type="ChEBI" id="CHEBI:15378"/>
        <dbReference type="ChEBI" id="CHEBI:57318"/>
        <dbReference type="ChEBI" id="CHEBI:57540"/>
        <dbReference type="ChEBI" id="CHEBI:57945"/>
        <dbReference type="ChEBI" id="CHEBI:90726"/>
        <dbReference type="EC" id="1.1.1.35"/>
    </reaction>
</comment>
<dbReference type="UniPathway" id="UPA00659"/>
<dbReference type="EMBL" id="SLXP01000023">
    <property type="protein sequence ID" value="TCP38042.1"/>
    <property type="molecule type" value="Genomic_DNA"/>
</dbReference>
<reference evidence="15 16" key="1">
    <citation type="submission" date="2019-03" db="EMBL/GenBank/DDBJ databases">
        <title>Genomic Encyclopedia of Type Strains, Phase IV (KMG-IV): sequencing the most valuable type-strain genomes for metagenomic binning, comparative biology and taxonomic classification.</title>
        <authorList>
            <person name="Goeker M."/>
        </authorList>
    </citation>
    <scope>NUCLEOTIDE SEQUENCE [LARGE SCALE GENOMIC DNA]</scope>
    <source>
        <strain evidence="15 16">DSM 18063</strain>
    </source>
</reference>
<evidence type="ECO:0000256" key="6">
    <source>
        <dbReference type="ARBA" id="ARBA00023027"/>
    </source>
</evidence>
<dbReference type="Pfam" id="PF02737">
    <property type="entry name" value="3HCDH_N"/>
    <property type="match status" value="1"/>
</dbReference>
<evidence type="ECO:0000256" key="5">
    <source>
        <dbReference type="ARBA" id="ARBA00023002"/>
    </source>
</evidence>
<comment type="subcellular location">
    <subcellularLocation>
        <location evidence="1">Peroxisome</location>
    </subcellularLocation>
</comment>
<keyword evidence="3" id="KW-0276">Fatty acid metabolism</keyword>
<comment type="pathway">
    <text evidence="2">Lipid metabolism; fatty acid beta-oxidation.</text>
</comment>
<evidence type="ECO:0000256" key="1">
    <source>
        <dbReference type="ARBA" id="ARBA00004275"/>
    </source>
</evidence>
<dbReference type="InterPro" id="IPR006176">
    <property type="entry name" value="3-OHacyl-CoA_DH_NAD-bd"/>
</dbReference>
<comment type="caution">
    <text evidence="15">The sequence shown here is derived from an EMBL/GenBank/DDBJ whole genome shotgun (WGS) entry which is preliminary data.</text>
</comment>
<dbReference type="Pfam" id="PF00378">
    <property type="entry name" value="ECH_1"/>
    <property type="match status" value="1"/>
</dbReference>
<dbReference type="GO" id="GO:0003857">
    <property type="term" value="F:(3S)-3-hydroxyacyl-CoA dehydrogenase (NAD+) activity"/>
    <property type="evidence" value="ECO:0007669"/>
    <property type="project" value="UniProtKB-EC"/>
</dbReference>
<organism evidence="15 16">
    <name type="scientific">Rhodovulum marinum</name>
    <dbReference type="NCBI Taxonomy" id="320662"/>
    <lineage>
        <taxon>Bacteria</taxon>
        <taxon>Pseudomonadati</taxon>
        <taxon>Pseudomonadota</taxon>
        <taxon>Alphaproteobacteria</taxon>
        <taxon>Rhodobacterales</taxon>
        <taxon>Paracoccaceae</taxon>
        <taxon>Rhodovulum</taxon>
    </lineage>
</organism>
<proteinExistence type="predicted"/>
<evidence type="ECO:0000256" key="3">
    <source>
        <dbReference type="ARBA" id="ARBA00022832"/>
    </source>
</evidence>
<evidence type="ECO:0000256" key="9">
    <source>
        <dbReference type="ARBA" id="ARBA00023235"/>
    </source>
</evidence>
<dbReference type="InterPro" id="IPR029045">
    <property type="entry name" value="ClpP/crotonase-like_dom_sf"/>
</dbReference>
<dbReference type="InterPro" id="IPR006108">
    <property type="entry name" value="3HC_DH_C"/>
</dbReference>
<name>A0A4R2PQG4_9RHOB</name>
<evidence type="ECO:0000256" key="8">
    <source>
        <dbReference type="ARBA" id="ARBA00023140"/>
    </source>
</evidence>
<evidence type="ECO:0000256" key="11">
    <source>
        <dbReference type="ARBA" id="ARBA00023268"/>
    </source>
</evidence>
<protein>
    <submittedName>
        <fullName evidence="15">Short chain enoyl-CoA hydratase /3-hydroxyacyl-CoA dehydrogenase</fullName>
    </submittedName>
</protein>
<keyword evidence="9" id="KW-0413">Isomerase</keyword>
<dbReference type="CDD" id="cd06558">
    <property type="entry name" value="crotonase-like"/>
    <property type="match status" value="1"/>
</dbReference>
<keyword evidence="10" id="KW-0456">Lyase</keyword>
<keyword evidence="11" id="KW-0511">Multifunctional enzyme</keyword>
<dbReference type="PANTHER" id="PTHR23309">
    <property type="entry name" value="3-HYDROXYACYL-COA DEHYROGENASE"/>
    <property type="match status" value="1"/>
</dbReference>
<evidence type="ECO:0000313" key="15">
    <source>
        <dbReference type="EMBL" id="TCP38042.1"/>
    </source>
</evidence>
<dbReference type="SUPFAM" id="SSF52096">
    <property type="entry name" value="ClpP/crotonase"/>
    <property type="match status" value="1"/>
</dbReference>
<dbReference type="Pfam" id="PF00725">
    <property type="entry name" value="3HCDH"/>
    <property type="match status" value="1"/>
</dbReference>
<dbReference type="GO" id="GO:0016853">
    <property type="term" value="F:isomerase activity"/>
    <property type="evidence" value="ECO:0007669"/>
    <property type="project" value="UniProtKB-KW"/>
</dbReference>
<sequence length="704" mass="71452">MTGLVQQEEAAPGIRRVVLGNGAANLLTSDMLAALDGALAAALAAPGVRAVLIASAGRVFSMGLGPEGAAGAGALAAICARLDRAGVPVVALVGGMAMGGGCELALAAHYRVALPMAQFGLPEIAIGLPPGAGSTQRLPRMVAPAVALELMLSGQPFSAAKAQRVGLVDALVDGNLEAAGLRFAQGLIAERAGPRPAPGRVLPPFGRLHAAVAERRAGLPVDGPLAAPGRVLDCVDAAAMLPYEAALDYEAAAYEDCRDSPVHRALSHLALGEAGLRRRVERWQGEARAVTSVGIWGWGTGAAALAAALLSGGVAVRMAAPDEAALTEGVARVDGLLTAACAAGNVGEAGRQAHWSRFAGAEGVAGLAPCEVLIEAGDGAWSEHERAFAGLAGIARPGAILMGTGALVTPGALAAGGQRPADTIWLNLPDLVPAARLAELVCTPATAPEALATAGALVGAMLRTPLVAIGESPVLGVLIGALEAADALVEEGASPYAVDRAMRDWGFAYGPYEMADRLGLETLLALRAGLPGGRDPETRPILVAGQMVAEGRRGQAVGRGYYAYPEPGERGVPDPELEWLLASARQVLGCSPRAVGADEIAGKLLAGMAQAGAGLLRRGVVRRAVEIDLAMVLGAGLARWRGGPMRAADERGMLWLRRTLRSLAEGRGGPTIWTPDPLIAELIKRGQRFGDVGARGAPAGVSPA</sequence>
<keyword evidence="6" id="KW-0520">NAD</keyword>
<evidence type="ECO:0000259" key="14">
    <source>
        <dbReference type="Pfam" id="PF02737"/>
    </source>
</evidence>
<dbReference type="GO" id="GO:0070403">
    <property type="term" value="F:NAD+ binding"/>
    <property type="evidence" value="ECO:0007669"/>
    <property type="project" value="InterPro"/>
</dbReference>
<evidence type="ECO:0000256" key="10">
    <source>
        <dbReference type="ARBA" id="ARBA00023239"/>
    </source>
</evidence>
<keyword evidence="8" id="KW-0576">Peroxisome</keyword>
<keyword evidence="5" id="KW-0560">Oxidoreductase</keyword>
<dbReference type="InterPro" id="IPR001753">
    <property type="entry name" value="Enoyl-CoA_hydra/iso"/>
</dbReference>
<dbReference type="InterPro" id="IPR008927">
    <property type="entry name" value="6-PGluconate_DH-like_C_sf"/>
</dbReference>
<dbReference type="OrthoDB" id="9771883at2"/>
<dbReference type="GO" id="GO:0006635">
    <property type="term" value="P:fatty acid beta-oxidation"/>
    <property type="evidence" value="ECO:0007669"/>
    <property type="project" value="UniProtKB-UniPathway"/>
</dbReference>
<evidence type="ECO:0000256" key="2">
    <source>
        <dbReference type="ARBA" id="ARBA00005005"/>
    </source>
</evidence>
<dbReference type="RefSeq" id="WP_132466315.1">
    <property type="nucleotide sequence ID" value="NZ_SLXP01000023.1"/>
</dbReference>